<dbReference type="GO" id="GO:0005524">
    <property type="term" value="F:ATP binding"/>
    <property type="evidence" value="ECO:0007669"/>
    <property type="project" value="InterPro"/>
</dbReference>
<feature type="domain" description="Toprim" evidence="1">
    <location>
        <begin position="275"/>
        <end position="377"/>
    </location>
</feature>
<evidence type="ECO:0000313" key="4">
    <source>
        <dbReference type="Proteomes" id="UP001291623"/>
    </source>
</evidence>
<dbReference type="SUPFAM" id="SSF52540">
    <property type="entry name" value="P-loop containing nucleoside triphosphate hydrolases"/>
    <property type="match status" value="1"/>
</dbReference>
<dbReference type="Pfam" id="PF13662">
    <property type="entry name" value="Toprim_4"/>
    <property type="match status" value="1"/>
</dbReference>
<dbReference type="CDD" id="cd01029">
    <property type="entry name" value="TOPRIM_primases"/>
    <property type="match status" value="1"/>
</dbReference>
<reference evidence="3" key="1">
    <citation type="submission" date="2023-12" db="EMBL/GenBank/DDBJ databases">
        <title>Genome assembly of Anisodus tanguticus.</title>
        <authorList>
            <person name="Wang Y.-J."/>
        </authorList>
    </citation>
    <scope>NUCLEOTIDE SEQUENCE</scope>
    <source>
        <strain evidence="3">KB-2021</strain>
        <tissue evidence="3">Leaf</tissue>
    </source>
</reference>
<dbReference type="InterPro" id="IPR006171">
    <property type="entry name" value="TOPRIM_dom"/>
</dbReference>
<dbReference type="GO" id="GO:0006260">
    <property type="term" value="P:DNA replication"/>
    <property type="evidence" value="ECO:0007669"/>
    <property type="project" value="InterPro"/>
</dbReference>
<dbReference type="Gene3D" id="3.40.1360.10">
    <property type="match status" value="1"/>
</dbReference>
<dbReference type="Gene3D" id="3.40.50.300">
    <property type="entry name" value="P-loop containing nucleotide triphosphate hydrolases"/>
    <property type="match status" value="1"/>
</dbReference>
<dbReference type="InterPro" id="IPR034154">
    <property type="entry name" value="TOPRIM_DnaG/twinkle"/>
</dbReference>
<dbReference type="InterPro" id="IPR007694">
    <property type="entry name" value="DNA_helicase_DnaB-like_C"/>
</dbReference>
<dbReference type="PROSITE" id="PS50880">
    <property type="entry name" value="TOPRIM"/>
    <property type="match status" value="1"/>
</dbReference>
<dbReference type="InterPro" id="IPR027032">
    <property type="entry name" value="Twinkle-like"/>
</dbReference>
<dbReference type="PANTHER" id="PTHR12873">
    <property type="entry name" value="T7-LIKE MITOCHONDRIAL DNA HELICASE"/>
    <property type="match status" value="1"/>
</dbReference>
<evidence type="ECO:0000259" key="2">
    <source>
        <dbReference type="PROSITE" id="PS51199"/>
    </source>
</evidence>
<dbReference type="AlphaFoldDB" id="A0AAE1V8C0"/>
<protein>
    <submittedName>
        <fullName evidence="3">Uncharacterized protein</fullName>
    </submittedName>
</protein>
<dbReference type="GO" id="GO:0043139">
    <property type="term" value="F:5'-3' DNA helicase activity"/>
    <property type="evidence" value="ECO:0007669"/>
    <property type="project" value="InterPro"/>
</dbReference>
<accession>A0AAE1V8C0</accession>
<keyword evidence="4" id="KW-1185">Reference proteome</keyword>
<dbReference type="PANTHER" id="PTHR12873:SF0">
    <property type="entry name" value="TWINKLE MTDNA HELICASE"/>
    <property type="match status" value="1"/>
</dbReference>
<name>A0AAE1V8C0_9SOLA</name>
<proteinExistence type="predicted"/>
<sequence>MILLPYRRIVVNNSNNLVMGSRYFLHKPSITLPSIHKSTIPVLFQTQRLIFTTFASKPISPNGGTSSFSYRPQKFPPPVSGVMLEDPAEEIAESEHVMALKQKLSQIGIDIGSCGPGQYSGLLCPMCKGGDSNEKSLSLFITQDGHAATWTCFRAKCGWRGGTRAFADVRTAYAEMKKIGKVNKKYRQITDESLGLEPLCDVLLKYFSERIISRETLRRNAVMQRRYGDQIVIAFTYRRDGALVSCKYRDMTKKFWQETDTLKIFYGLDDIKGASDIIIVEGEMDKLAMEEAGFRNCVSVPDGAPPSISDKDLPPVDKASRIILATDGDPPGQALAEELARRLGRERCWRVTWPKKSTVDRFKDANEVLMYLGPGALREVIEGAELYPIQGLFNFKDYFAEIDAYYHQTIGYEHGVSTGWRSLNQLYNVSRDSSYTVGVCGLPIGFDNDGKKVVPGELTIVTGVPNSGKSEWIDALLCNLNHSVRWKFALCSMENRVREHGRKLLEKHIKKPFFDVRQFFPLSRTCLFDAQKYGESVERMSAQEFEGGKKWLSDTFFLIRCEKDGLPNIDWVLSLAKAAVLRHGVNGLVIDPYNELDHQRPSSQTETEYVSQMLTKIKRFAQHHSCHVWFVAHPRQLHHWVGGPPNLYDISGSAHFINKCDNGIVIHRNRDPSAGPVDQVQVCVRKVRNKVSGTIGDAFLSYDRVTGEFMDIDEHPSKG</sequence>
<dbReference type="EMBL" id="JAVYJV010000010">
    <property type="protein sequence ID" value="KAK4360323.1"/>
    <property type="molecule type" value="Genomic_DNA"/>
</dbReference>
<dbReference type="SUPFAM" id="SSF56731">
    <property type="entry name" value="DNA primase core"/>
    <property type="match status" value="1"/>
</dbReference>
<organism evidence="3 4">
    <name type="scientific">Anisodus tanguticus</name>
    <dbReference type="NCBI Taxonomy" id="243964"/>
    <lineage>
        <taxon>Eukaryota</taxon>
        <taxon>Viridiplantae</taxon>
        <taxon>Streptophyta</taxon>
        <taxon>Embryophyta</taxon>
        <taxon>Tracheophyta</taxon>
        <taxon>Spermatophyta</taxon>
        <taxon>Magnoliopsida</taxon>
        <taxon>eudicotyledons</taxon>
        <taxon>Gunneridae</taxon>
        <taxon>Pentapetalae</taxon>
        <taxon>asterids</taxon>
        <taxon>lamiids</taxon>
        <taxon>Solanales</taxon>
        <taxon>Solanaceae</taxon>
        <taxon>Solanoideae</taxon>
        <taxon>Hyoscyameae</taxon>
        <taxon>Anisodus</taxon>
    </lineage>
</organism>
<dbReference type="Proteomes" id="UP001291623">
    <property type="component" value="Unassembled WGS sequence"/>
</dbReference>
<dbReference type="PROSITE" id="PS51199">
    <property type="entry name" value="SF4_HELICASE"/>
    <property type="match status" value="1"/>
</dbReference>
<comment type="caution">
    <text evidence="3">The sequence shown here is derived from an EMBL/GenBank/DDBJ whole genome shotgun (WGS) entry which is preliminary data.</text>
</comment>
<evidence type="ECO:0000259" key="1">
    <source>
        <dbReference type="PROSITE" id="PS50880"/>
    </source>
</evidence>
<evidence type="ECO:0000313" key="3">
    <source>
        <dbReference type="EMBL" id="KAK4360323.1"/>
    </source>
</evidence>
<dbReference type="GO" id="GO:0003697">
    <property type="term" value="F:single-stranded DNA binding"/>
    <property type="evidence" value="ECO:0007669"/>
    <property type="project" value="InterPro"/>
</dbReference>
<gene>
    <name evidence="3" type="ORF">RND71_019275</name>
</gene>
<dbReference type="InterPro" id="IPR027417">
    <property type="entry name" value="P-loop_NTPase"/>
</dbReference>
<dbReference type="SMART" id="SM00493">
    <property type="entry name" value="TOPRIM"/>
    <property type="match status" value="1"/>
</dbReference>
<feature type="domain" description="SF4 helicase" evidence="2">
    <location>
        <begin position="435"/>
        <end position="716"/>
    </location>
</feature>